<dbReference type="Proteomes" id="UP000263377">
    <property type="component" value="Unassembled WGS sequence"/>
</dbReference>
<evidence type="ECO:0000313" key="2">
    <source>
        <dbReference type="Proteomes" id="UP000263377"/>
    </source>
</evidence>
<evidence type="ECO:0008006" key="3">
    <source>
        <dbReference type="Google" id="ProtNLM"/>
    </source>
</evidence>
<organism evidence="1 2">
    <name type="scientific">Kitasatospora xanthocidica</name>
    <dbReference type="NCBI Taxonomy" id="83382"/>
    <lineage>
        <taxon>Bacteria</taxon>
        <taxon>Bacillati</taxon>
        <taxon>Actinomycetota</taxon>
        <taxon>Actinomycetes</taxon>
        <taxon>Kitasatosporales</taxon>
        <taxon>Streptomycetaceae</taxon>
        <taxon>Kitasatospora</taxon>
    </lineage>
</organism>
<dbReference type="AlphaFoldDB" id="A0A373A5W7"/>
<keyword evidence="2" id="KW-1185">Reference proteome</keyword>
<comment type="caution">
    <text evidence="1">The sequence shown here is derived from an EMBL/GenBank/DDBJ whole genome shotgun (WGS) entry which is preliminary data.</text>
</comment>
<sequence length="310" mass="34267">MHKSDPADLAAALRTGPFHLALRTAISARGLALHRIRRHLALRGVTVGLTSLSYWQQGRRRPERTESLRAVAALEEVLDLPEHSLTRLLGPRRAAGPAPAGPPVRPYRDLISPAVAVDDLLATLAGPRDTGLHTITHIERIRVGPDRQLARRDSQHALRAHRDGIDRYLALYQGDPGSDITRVGVRAEENCRPGRIRRDQAHHLLAAELLLDRRLRAGDTHLLGYGFDDAPSPDPSCEYVRGFNSGAGQYVLQVTFHPAALPVRCHRFALHSPGAAPYETEELTLDGHHCVHLVATAVRPCLLGIRWDWE</sequence>
<protein>
    <recommendedName>
        <fullName evidence="3">XRE family transcriptional regulator</fullName>
    </recommendedName>
</protein>
<proteinExistence type="predicted"/>
<dbReference type="RefSeq" id="WP_049658495.1">
    <property type="nucleotide sequence ID" value="NZ_QVIG01000001.1"/>
</dbReference>
<reference evidence="1 2" key="1">
    <citation type="submission" date="2018-08" db="EMBL/GenBank/DDBJ databases">
        <title>Diversity &amp; Physiological Properties of Lignin-Decomposing Actinobacteria from Soil.</title>
        <authorList>
            <person name="Roh S.G."/>
            <person name="Kim S.B."/>
        </authorList>
    </citation>
    <scope>NUCLEOTIDE SEQUENCE [LARGE SCALE GENOMIC DNA]</scope>
    <source>
        <strain evidence="1 2">MMS17-GH009</strain>
    </source>
</reference>
<name>A0A373A5W7_9ACTN</name>
<accession>A0A373A5W7</accession>
<dbReference type="EMBL" id="QVIG01000001">
    <property type="protein sequence ID" value="RGD63184.1"/>
    <property type="molecule type" value="Genomic_DNA"/>
</dbReference>
<gene>
    <name evidence="1" type="ORF">DR950_28375</name>
</gene>
<evidence type="ECO:0000313" key="1">
    <source>
        <dbReference type="EMBL" id="RGD63184.1"/>
    </source>
</evidence>